<comment type="similarity">
    <text evidence="2 10">Belongs to the mitochondrial carrier (TC 2.A.29) family.</text>
</comment>
<dbReference type="InterPro" id="IPR023395">
    <property type="entry name" value="MCP_dom_sf"/>
</dbReference>
<dbReference type="InterPro" id="IPR052217">
    <property type="entry name" value="Mito/Peroxisomal_Carrier"/>
</dbReference>
<evidence type="ECO:0000256" key="8">
    <source>
        <dbReference type="ARBA" id="ARBA00023136"/>
    </source>
</evidence>
<feature type="repeat" description="Solcar" evidence="9">
    <location>
        <begin position="37"/>
        <end position="133"/>
    </location>
</feature>
<dbReference type="GeneID" id="19185636"/>
<dbReference type="GO" id="GO:0016020">
    <property type="term" value="C:membrane"/>
    <property type="evidence" value="ECO:0007669"/>
    <property type="project" value="UniProtKB-SubCell"/>
</dbReference>
<protein>
    <recommendedName>
        <fullName evidence="13">Mitochondrial thiamine pyrophosphate carrier 1</fullName>
    </recommendedName>
</protein>
<comment type="caution">
    <text evidence="11">The sequence shown here is derived from an EMBL/GenBank/DDBJ whole genome shotgun (WGS) entry which is preliminary data.</text>
</comment>
<dbReference type="HOGENOM" id="CLU_015166_6_2_1"/>
<dbReference type="PANTHER" id="PTHR45939">
    <property type="entry name" value="PEROXISOMAL MEMBRANE PROTEIN PMP34-RELATED"/>
    <property type="match status" value="1"/>
</dbReference>
<comment type="subcellular location">
    <subcellularLocation>
        <location evidence="1">Membrane</location>
        <topology evidence="1">Multi-pass membrane protein</topology>
    </subcellularLocation>
</comment>
<evidence type="ECO:0000256" key="5">
    <source>
        <dbReference type="ARBA" id="ARBA00022737"/>
    </source>
</evidence>
<keyword evidence="4 9" id="KW-0812">Transmembrane</keyword>
<proteinExistence type="inferred from homology"/>
<dbReference type="Proteomes" id="UP000019471">
    <property type="component" value="Unassembled WGS sequence"/>
</dbReference>
<keyword evidence="8 9" id="KW-0472">Membrane</keyword>
<dbReference type="EMBL" id="AMGX01000001">
    <property type="protein sequence ID" value="EXJ76392.1"/>
    <property type="molecule type" value="Genomic_DNA"/>
</dbReference>
<dbReference type="AlphaFoldDB" id="W9X7F4"/>
<reference evidence="11 12" key="1">
    <citation type="submission" date="2013-03" db="EMBL/GenBank/DDBJ databases">
        <title>The Genome Sequence of Cladophialophora psammophila CBS 110553.</title>
        <authorList>
            <consortium name="The Broad Institute Genomics Platform"/>
            <person name="Cuomo C."/>
            <person name="de Hoog S."/>
            <person name="Gorbushina A."/>
            <person name="Walker B."/>
            <person name="Young S.K."/>
            <person name="Zeng Q."/>
            <person name="Gargeya S."/>
            <person name="Fitzgerald M."/>
            <person name="Haas B."/>
            <person name="Abouelleil A."/>
            <person name="Allen A.W."/>
            <person name="Alvarado L."/>
            <person name="Arachchi H.M."/>
            <person name="Berlin A.M."/>
            <person name="Chapman S.B."/>
            <person name="Gainer-Dewar J."/>
            <person name="Goldberg J."/>
            <person name="Griggs A."/>
            <person name="Gujja S."/>
            <person name="Hansen M."/>
            <person name="Howarth C."/>
            <person name="Imamovic A."/>
            <person name="Ireland A."/>
            <person name="Larimer J."/>
            <person name="McCowan C."/>
            <person name="Murphy C."/>
            <person name="Pearson M."/>
            <person name="Poon T.W."/>
            <person name="Priest M."/>
            <person name="Roberts A."/>
            <person name="Saif S."/>
            <person name="Shea T."/>
            <person name="Sisk P."/>
            <person name="Sykes S."/>
            <person name="Wortman J."/>
            <person name="Nusbaum C."/>
            <person name="Birren B."/>
        </authorList>
    </citation>
    <scope>NUCLEOTIDE SEQUENCE [LARGE SCALE GENOMIC DNA]</scope>
    <source>
        <strain evidence="11 12">CBS 110553</strain>
    </source>
</reference>
<dbReference type="PANTHER" id="PTHR45939:SF2">
    <property type="entry name" value="CARRIER PROTEIN, PUTATIVE (AFU_ORTHOLOGUE AFUA_2G13870)-RELATED"/>
    <property type="match status" value="1"/>
</dbReference>
<keyword evidence="6" id="KW-0496">Mitochondrion</keyword>
<evidence type="ECO:0000256" key="10">
    <source>
        <dbReference type="RuleBase" id="RU000488"/>
    </source>
</evidence>
<evidence type="ECO:0000256" key="6">
    <source>
        <dbReference type="ARBA" id="ARBA00022792"/>
    </source>
</evidence>
<name>W9X7F4_9EURO</name>
<feature type="repeat" description="Solcar" evidence="9">
    <location>
        <begin position="263"/>
        <end position="368"/>
    </location>
</feature>
<dbReference type="InterPro" id="IPR018108">
    <property type="entry name" value="MCP_transmembrane"/>
</dbReference>
<evidence type="ECO:0000256" key="2">
    <source>
        <dbReference type="ARBA" id="ARBA00006375"/>
    </source>
</evidence>
<dbReference type="Gene3D" id="1.50.40.10">
    <property type="entry name" value="Mitochondrial carrier domain"/>
    <property type="match status" value="1"/>
</dbReference>
<dbReference type="eggNOG" id="KOG0769">
    <property type="taxonomic scope" value="Eukaryota"/>
</dbReference>
<keyword evidence="12" id="KW-1185">Reference proteome</keyword>
<sequence length="472" mass="52402">MANFMDNSQLDAFELFHLVQEEDASHLSSRPRRSHALEALGHALSGSFGAAISNAALYPVDLIITRLQIQRQLRKDQSSPGQEEYKGFFDGLQKIYHDEGGIAGLYTGLLQDTGKTMADSFLFFLIYSFLRDRRIARHAKFKGGKKVSLPALEELGVGFIAGSFTKLATTPIANIVTRKQAAALIKASEGGPEESSMMTTTKTPTAQEIAKDILSEKGPMGFWSGYSASLVLTLNPTITFFLFETLKKILLQSDKRHNPPPSLTFLLSAFSKACASSITYPFSLAKSRLQAGGTSTQREDQDEKEIMSEDFKHEEMRKAARATIFSTLLTIAQTEGVSALYEGLHVEVLRAFFSHGITMLVKQVIQRFLVKAYFLVSIILGRYKKRRSASAKRLAEKAKASVEYYNLAMARASEKLEEAAEKVKESVGGKANETAEFVGEYVEEDSELGEKWKELYGTTGLARWFDKVSDER</sequence>
<evidence type="ECO:0000256" key="4">
    <source>
        <dbReference type="ARBA" id="ARBA00022692"/>
    </source>
</evidence>
<dbReference type="GO" id="GO:0015217">
    <property type="term" value="F:ADP transmembrane transporter activity"/>
    <property type="evidence" value="ECO:0007669"/>
    <property type="project" value="TreeGrafter"/>
</dbReference>
<evidence type="ECO:0000256" key="3">
    <source>
        <dbReference type="ARBA" id="ARBA00022448"/>
    </source>
</evidence>
<keyword evidence="7" id="KW-1133">Transmembrane helix</keyword>
<accession>W9X7F4</accession>
<evidence type="ECO:0000256" key="9">
    <source>
        <dbReference type="PROSITE-ProRule" id="PRU00282"/>
    </source>
</evidence>
<dbReference type="STRING" id="1182543.W9X7F4"/>
<feature type="repeat" description="Solcar" evidence="9">
    <location>
        <begin position="149"/>
        <end position="249"/>
    </location>
</feature>
<dbReference type="PROSITE" id="PS50920">
    <property type="entry name" value="SOLCAR"/>
    <property type="match status" value="3"/>
</dbReference>
<organism evidence="11 12">
    <name type="scientific">Cladophialophora psammophila CBS 110553</name>
    <dbReference type="NCBI Taxonomy" id="1182543"/>
    <lineage>
        <taxon>Eukaryota</taxon>
        <taxon>Fungi</taxon>
        <taxon>Dikarya</taxon>
        <taxon>Ascomycota</taxon>
        <taxon>Pezizomycotina</taxon>
        <taxon>Eurotiomycetes</taxon>
        <taxon>Chaetothyriomycetidae</taxon>
        <taxon>Chaetothyriales</taxon>
        <taxon>Herpotrichiellaceae</taxon>
        <taxon>Cladophialophora</taxon>
    </lineage>
</organism>
<dbReference type="RefSeq" id="XP_007739709.1">
    <property type="nucleotide sequence ID" value="XM_007741519.1"/>
</dbReference>
<gene>
    <name evidence="11" type="ORF">A1O5_00900</name>
</gene>
<evidence type="ECO:0000256" key="1">
    <source>
        <dbReference type="ARBA" id="ARBA00004141"/>
    </source>
</evidence>
<dbReference type="Pfam" id="PF00153">
    <property type="entry name" value="Mito_carr"/>
    <property type="match status" value="3"/>
</dbReference>
<keyword evidence="5" id="KW-0677">Repeat</keyword>
<keyword evidence="3 10" id="KW-0813">Transport</keyword>
<evidence type="ECO:0000256" key="7">
    <source>
        <dbReference type="ARBA" id="ARBA00022989"/>
    </source>
</evidence>
<dbReference type="SUPFAM" id="SSF103506">
    <property type="entry name" value="Mitochondrial carrier"/>
    <property type="match status" value="1"/>
</dbReference>
<evidence type="ECO:0000313" key="11">
    <source>
        <dbReference type="EMBL" id="EXJ76392.1"/>
    </source>
</evidence>
<dbReference type="OrthoDB" id="18574at2759"/>
<evidence type="ECO:0008006" key="13">
    <source>
        <dbReference type="Google" id="ProtNLM"/>
    </source>
</evidence>
<evidence type="ECO:0000313" key="12">
    <source>
        <dbReference type="Proteomes" id="UP000019471"/>
    </source>
</evidence>
<keyword evidence="6" id="KW-0999">Mitochondrion inner membrane</keyword>